<name>A0AB40CHL2_DIOCR</name>
<protein>
    <submittedName>
        <fullName evidence="2">Uncharacterized protein LOC120276826</fullName>
    </submittedName>
</protein>
<keyword evidence="1" id="KW-1185">Reference proteome</keyword>
<dbReference type="RefSeq" id="XP_039139477.1">
    <property type="nucleotide sequence ID" value="XM_039283543.1"/>
</dbReference>
<reference evidence="2" key="1">
    <citation type="submission" date="2025-08" db="UniProtKB">
        <authorList>
            <consortium name="RefSeq"/>
        </authorList>
    </citation>
    <scope>IDENTIFICATION</scope>
</reference>
<evidence type="ECO:0000313" key="1">
    <source>
        <dbReference type="Proteomes" id="UP001515500"/>
    </source>
</evidence>
<accession>A0AB40CHL2</accession>
<dbReference type="AlphaFoldDB" id="A0AB40CHL2"/>
<dbReference type="GeneID" id="120276826"/>
<gene>
    <name evidence="2" type="primary">LOC120276826</name>
</gene>
<sequence>MSESESAKATMPAECAALYRALCECHRRLREPWQREISCRHLNRSLAQCVVSIACPDESEAVRTMCSSAGTSMKRAQCQRAKLALSVCISSHQAPEQSEASQL</sequence>
<organism evidence="1 2">
    <name type="scientific">Dioscorea cayennensis subsp. rotundata</name>
    <name type="common">White Guinea yam</name>
    <name type="synonym">Dioscorea rotundata</name>
    <dbReference type="NCBI Taxonomy" id="55577"/>
    <lineage>
        <taxon>Eukaryota</taxon>
        <taxon>Viridiplantae</taxon>
        <taxon>Streptophyta</taxon>
        <taxon>Embryophyta</taxon>
        <taxon>Tracheophyta</taxon>
        <taxon>Spermatophyta</taxon>
        <taxon>Magnoliopsida</taxon>
        <taxon>Liliopsida</taxon>
        <taxon>Dioscoreales</taxon>
        <taxon>Dioscoreaceae</taxon>
        <taxon>Dioscorea</taxon>
    </lineage>
</organism>
<dbReference type="Proteomes" id="UP001515500">
    <property type="component" value="Chromosome 15"/>
</dbReference>
<proteinExistence type="predicted"/>
<evidence type="ECO:0000313" key="2">
    <source>
        <dbReference type="RefSeq" id="XP_039139477.1"/>
    </source>
</evidence>